<evidence type="ECO:0000313" key="2">
    <source>
        <dbReference type="EMBL" id="EEP82612.1"/>
    </source>
</evidence>
<dbReference type="KEGG" id="ure:UREG_07477"/>
<keyword evidence="3" id="KW-1185">Reference proteome</keyword>
<dbReference type="GO" id="GO:0016788">
    <property type="term" value="F:hydrolase activity, acting on ester bonds"/>
    <property type="evidence" value="ECO:0007669"/>
    <property type="project" value="InterPro"/>
</dbReference>
<dbReference type="OMA" id="STWIYKS"/>
<dbReference type="CDD" id="cd01823">
    <property type="entry name" value="SEST_like"/>
    <property type="match status" value="1"/>
</dbReference>
<dbReference type="VEuPathDB" id="FungiDB:UREG_07477"/>
<feature type="chain" id="PRO_5002937991" description="SGNH hydrolase-type esterase domain-containing protein" evidence="1">
    <location>
        <begin position="24"/>
        <end position="579"/>
    </location>
</feature>
<accession>C4JZ76</accession>
<dbReference type="RefSeq" id="XP_002582704.1">
    <property type="nucleotide sequence ID" value="XM_002582658.1"/>
</dbReference>
<name>C4JZ76_UNCRE</name>
<protein>
    <recommendedName>
        <fullName evidence="4">SGNH hydrolase-type esterase domain-containing protein</fullName>
    </recommendedName>
</protein>
<dbReference type="InterPro" id="IPR037460">
    <property type="entry name" value="SEST-like"/>
</dbReference>
<dbReference type="HOGENOM" id="CLU_471078_0_0_1"/>
<dbReference type="InterPro" id="IPR036514">
    <property type="entry name" value="SGNH_hydro_sf"/>
</dbReference>
<dbReference type="AlphaFoldDB" id="C4JZ76"/>
<dbReference type="eggNOG" id="ENOG502SPMP">
    <property type="taxonomic scope" value="Eukaryota"/>
</dbReference>
<evidence type="ECO:0008006" key="4">
    <source>
        <dbReference type="Google" id="ProtNLM"/>
    </source>
</evidence>
<dbReference type="PANTHER" id="PTHR37981:SF1">
    <property type="entry name" value="SGNH HYDROLASE-TYPE ESTERASE DOMAIN-CONTAINING PROTEIN"/>
    <property type="match status" value="1"/>
</dbReference>
<proteinExistence type="predicted"/>
<dbReference type="Gene3D" id="3.40.50.1110">
    <property type="entry name" value="SGNH hydrolase"/>
    <property type="match status" value="1"/>
</dbReference>
<dbReference type="SUPFAM" id="SSF52266">
    <property type="entry name" value="SGNH hydrolase"/>
    <property type="match status" value="1"/>
</dbReference>
<reference evidence="3" key="1">
    <citation type="journal article" date="2009" name="Genome Res.">
        <title>Comparative genomic analyses of the human fungal pathogens Coccidioides and their relatives.</title>
        <authorList>
            <person name="Sharpton T.J."/>
            <person name="Stajich J.E."/>
            <person name="Rounsley S.D."/>
            <person name="Gardner M.J."/>
            <person name="Wortman J.R."/>
            <person name="Jordar V.S."/>
            <person name="Maiti R."/>
            <person name="Kodira C.D."/>
            <person name="Neafsey D.E."/>
            <person name="Zeng Q."/>
            <person name="Hung C.-Y."/>
            <person name="McMahan C."/>
            <person name="Muszewska A."/>
            <person name="Grynberg M."/>
            <person name="Mandel M.A."/>
            <person name="Kellner E.M."/>
            <person name="Barker B.M."/>
            <person name="Galgiani J.N."/>
            <person name="Orbach M.J."/>
            <person name="Kirkland T.N."/>
            <person name="Cole G.T."/>
            <person name="Henn M.R."/>
            <person name="Birren B.W."/>
            <person name="Taylor J.W."/>
        </authorList>
    </citation>
    <scope>NUCLEOTIDE SEQUENCE [LARGE SCALE GENOMIC DNA]</scope>
    <source>
        <strain evidence="3">UAMH 1704</strain>
    </source>
</reference>
<dbReference type="Proteomes" id="UP000002058">
    <property type="component" value="Unassembled WGS sequence"/>
</dbReference>
<dbReference type="GO" id="GO:0006629">
    <property type="term" value="P:lipid metabolic process"/>
    <property type="evidence" value="ECO:0007669"/>
    <property type="project" value="TreeGrafter"/>
</dbReference>
<dbReference type="GeneID" id="8439945"/>
<feature type="signal peptide" evidence="1">
    <location>
        <begin position="1"/>
        <end position="23"/>
    </location>
</feature>
<dbReference type="OrthoDB" id="1896086at2759"/>
<sequence>MRWWCRLCIVPFLGQAVALPAEAKDPDLKDLPFFKDPFKPLFPFLQTLPFDPTDLSWIKKLAAIGDSYSAGIGAGDRLGNLFDVFNSQGDYACSRYDHAYPYLINNDPRLGDLKNRKFQFKSCSGAKSDDVLKKQIPSIDSGQQAILLSVGGNDVELVNILNQCIYQWGVVNKAQVAIAKAEALKKSQSDDGKFDWAKSFDWDALGRGCQGQLDHTQSLINSKAFSDKIDSVLKAAKAKLAKDGMIYVTGYGKFFGEKLTSECDKVSWSTWIYKSYNIFQPEAKLTKANRKKMNDLVDSVNNKLKESVKRAGKNVRPRLMFYELNTFDPLGTTPWKRSNGDAIMGTFSGSVNTFAEITLLLDPKAKIVHEKSVQADKPATGNSLGLENKLPIEDYIAVPNLLPDGIITNLVIHNMVNDYQKRKGHPSLPEVASFKTCPIEKVSPSLTVGKLSCSPERPKKLSFPVVSEGVSVNAEGACKKFAERGDISSDEKSWYYQRYFGSNPSWFNIGWAKGCKVPGDKQKQNMGDPLGNGKLKCEEIFVDKIFNACESLISFFFLFLSSPPNLFEPVLPGVLKTVC</sequence>
<evidence type="ECO:0000256" key="1">
    <source>
        <dbReference type="SAM" id="SignalP"/>
    </source>
</evidence>
<dbReference type="PANTHER" id="PTHR37981">
    <property type="entry name" value="LIPASE 2"/>
    <property type="match status" value="1"/>
</dbReference>
<dbReference type="EMBL" id="CH476619">
    <property type="protein sequence ID" value="EEP82612.1"/>
    <property type="molecule type" value="Genomic_DNA"/>
</dbReference>
<dbReference type="InParanoid" id="C4JZ76"/>
<keyword evidence="1" id="KW-0732">Signal</keyword>
<gene>
    <name evidence="2" type="ORF">UREG_07477</name>
</gene>
<evidence type="ECO:0000313" key="3">
    <source>
        <dbReference type="Proteomes" id="UP000002058"/>
    </source>
</evidence>
<organism evidence="2 3">
    <name type="scientific">Uncinocarpus reesii (strain UAMH 1704)</name>
    <dbReference type="NCBI Taxonomy" id="336963"/>
    <lineage>
        <taxon>Eukaryota</taxon>
        <taxon>Fungi</taxon>
        <taxon>Dikarya</taxon>
        <taxon>Ascomycota</taxon>
        <taxon>Pezizomycotina</taxon>
        <taxon>Eurotiomycetes</taxon>
        <taxon>Eurotiomycetidae</taxon>
        <taxon>Onygenales</taxon>
        <taxon>Onygenaceae</taxon>
        <taxon>Uncinocarpus</taxon>
    </lineage>
</organism>